<dbReference type="EMBL" id="CP036425">
    <property type="protein sequence ID" value="QDU35523.1"/>
    <property type="molecule type" value="Genomic_DNA"/>
</dbReference>
<evidence type="ECO:0000256" key="1">
    <source>
        <dbReference type="SAM" id="MobiDB-lite"/>
    </source>
</evidence>
<accession>A0A517YZC6</accession>
<sequence length="168" mass="18791">MVSDSTENVAAQVQSPEAQPVPPPSGASDYRMHCRRVSSLFGNTVLSGAIFRIGQSGQLLWASDSARVVLGILNAFHHNAQNQKLNQLWQQYLWSPIDKNALKPQVHIIRDPNWLCSASVYWHPKHPTGLTVSLWNIKSASHPGQTLQVDPMWISILRKLNCDLTFKS</sequence>
<reference evidence="2 3" key="1">
    <citation type="submission" date="2019-02" db="EMBL/GenBank/DDBJ databases">
        <title>Deep-cultivation of Planctomycetes and their phenomic and genomic characterization uncovers novel biology.</title>
        <authorList>
            <person name="Wiegand S."/>
            <person name="Jogler M."/>
            <person name="Boedeker C."/>
            <person name="Pinto D."/>
            <person name="Vollmers J."/>
            <person name="Rivas-Marin E."/>
            <person name="Kohn T."/>
            <person name="Peeters S.H."/>
            <person name="Heuer A."/>
            <person name="Rast P."/>
            <person name="Oberbeckmann S."/>
            <person name="Bunk B."/>
            <person name="Jeske O."/>
            <person name="Meyerdierks A."/>
            <person name="Storesund J.E."/>
            <person name="Kallscheuer N."/>
            <person name="Luecker S."/>
            <person name="Lage O.M."/>
            <person name="Pohl T."/>
            <person name="Merkel B.J."/>
            <person name="Hornburger P."/>
            <person name="Mueller R.-W."/>
            <person name="Bruemmer F."/>
            <person name="Labrenz M."/>
            <person name="Spormann A.M."/>
            <person name="Op den Camp H."/>
            <person name="Overmann J."/>
            <person name="Amann R."/>
            <person name="Jetten M.S.M."/>
            <person name="Mascher T."/>
            <person name="Medema M.H."/>
            <person name="Devos D.P."/>
            <person name="Kaster A.-K."/>
            <person name="Ovreas L."/>
            <person name="Rohde M."/>
            <person name="Galperin M.Y."/>
            <person name="Jogler C."/>
        </authorList>
    </citation>
    <scope>NUCLEOTIDE SEQUENCE [LARGE SCALE GENOMIC DNA]</scope>
    <source>
        <strain evidence="2 3">KS4</strain>
    </source>
</reference>
<feature type="compositionally biased region" description="Polar residues" evidence="1">
    <location>
        <begin position="1"/>
        <end position="17"/>
    </location>
</feature>
<feature type="region of interest" description="Disordered" evidence="1">
    <location>
        <begin position="1"/>
        <end position="28"/>
    </location>
</feature>
<protein>
    <submittedName>
        <fullName evidence="2">Uncharacterized protein</fullName>
    </submittedName>
</protein>
<dbReference type="KEGG" id="pcor:KS4_36060"/>
<dbReference type="AlphaFoldDB" id="A0A517YZC6"/>
<evidence type="ECO:0000313" key="3">
    <source>
        <dbReference type="Proteomes" id="UP000317369"/>
    </source>
</evidence>
<organism evidence="2 3">
    <name type="scientific">Poriferisphaera corsica</name>
    <dbReference type="NCBI Taxonomy" id="2528020"/>
    <lineage>
        <taxon>Bacteria</taxon>
        <taxon>Pseudomonadati</taxon>
        <taxon>Planctomycetota</taxon>
        <taxon>Phycisphaerae</taxon>
        <taxon>Phycisphaerales</taxon>
        <taxon>Phycisphaeraceae</taxon>
        <taxon>Poriferisphaera</taxon>
    </lineage>
</organism>
<dbReference type="Proteomes" id="UP000317369">
    <property type="component" value="Chromosome"/>
</dbReference>
<keyword evidence="3" id="KW-1185">Reference proteome</keyword>
<proteinExistence type="predicted"/>
<evidence type="ECO:0000313" key="2">
    <source>
        <dbReference type="EMBL" id="QDU35523.1"/>
    </source>
</evidence>
<gene>
    <name evidence="2" type="ORF">KS4_36060</name>
</gene>
<name>A0A517YZC6_9BACT</name>